<accession>A0A382WXQ8</accession>
<protein>
    <submittedName>
        <fullName evidence="1">Uncharacterized protein</fullName>
    </submittedName>
</protein>
<proteinExistence type="predicted"/>
<dbReference type="AlphaFoldDB" id="A0A382WXQ8"/>
<evidence type="ECO:0000313" key="1">
    <source>
        <dbReference type="EMBL" id="SVD63716.1"/>
    </source>
</evidence>
<organism evidence="1">
    <name type="scientific">marine metagenome</name>
    <dbReference type="NCBI Taxonomy" id="408172"/>
    <lineage>
        <taxon>unclassified sequences</taxon>
        <taxon>metagenomes</taxon>
        <taxon>ecological metagenomes</taxon>
    </lineage>
</organism>
<gene>
    <name evidence="1" type="ORF">METZ01_LOCUS416570</name>
</gene>
<sequence length="88" mass="10272">MKLSSAMPLDRNRWLGHTLPSGDFMVMFVYHQGTLSMGMAECEYDLVKNMQVVACQDNPLSFFENITFEDILLLLDWECDDYLDAYYN</sequence>
<name>A0A382WXQ8_9ZZZZ</name>
<dbReference type="EMBL" id="UINC01163415">
    <property type="protein sequence ID" value="SVD63716.1"/>
    <property type="molecule type" value="Genomic_DNA"/>
</dbReference>
<reference evidence="1" key="1">
    <citation type="submission" date="2018-05" db="EMBL/GenBank/DDBJ databases">
        <authorList>
            <person name="Lanie J.A."/>
            <person name="Ng W.-L."/>
            <person name="Kazmierczak K.M."/>
            <person name="Andrzejewski T.M."/>
            <person name="Davidsen T.M."/>
            <person name="Wayne K.J."/>
            <person name="Tettelin H."/>
            <person name="Glass J.I."/>
            <person name="Rusch D."/>
            <person name="Podicherti R."/>
            <person name="Tsui H.-C.T."/>
            <person name="Winkler M.E."/>
        </authorList>
    </citation>
    <scope>NUCLEOTIDE SEQUENCE</scope>
</reference>